<dbReference type="AlphaFoldDB" id="A0A9D4QJ59"/>
<reference evidence="2" key="1">
    <citation type="journal article" date="2019" name="bioRxiv">
        <title>The Genome of the Zebra Mussel, Dreissena polymorpha: A Resource for Invasive Species Research.</title>
        <authorList>
            <person name="McCartney M.A."/>
            <person name="Auch B."/>
            <person name="Kono T."/>
            <person name="Mallez S."/>
            <person name="Zhang Y."/>
            <person name="Obille A."/>
            <person name="Becker A."/>
            <person name="Abrahante J.E."/>
            <person name="Garbe J."/>
            <person name="Badalamenti J.P."/>
            <person name="Herman A."/>
            <person name="Mangelson H."/>
            <person name="Liachko I."/>
            <person name="Sullivan S."/>
            <person name="Sone E.D."/>
            <person name="Koren S."/>
            <person name="Silverstein K.A.T."/>
            <person name="Beckman K.B."/>
            <person name="Gohl D.M."/>
        </authorList>
    </citation>
    <scope>NUCLEOTIDE SEQUENCE</scope>
    <source>
        <strain evidence="2">Duluth1</strain>
        <tissue evidence="2">Whole animal</tissue>
    </source>
</reference>
<sequence>MSSRGRGVRRRVGQAVAKRGQSEGRGMRAAVDPAPVKEQRAKRLRRNATETAPVPEPAPNPPWASARGCTPSKTTCKTSMRR</sequence>
<evidence type="ECO:0000313" key="2">
    <source>
        <dbReference type="EMBL" id="KAH3832605.1"/>
    </source>
</evidence>
<organism evidence="2 3">
    <name type="scientific">Dreissena polymorpha</name>
    <name type="common">Zebra mussel</name>
    <name type="synonym">Mytilus polymorpha</name>
    <dbReference type="NCBI Taxonomy" id="45954"/>
    <lineage>
        <taxon>Eukaryota</taxon>
        <taxon>Metazoa</taxon>
        <taxon>Spiralia</taxon>
        <taxon>Lophotrochozoa</taxon>
        <taxon>Mollusca</taxon>
        <taxon>Bivalvia</taxon>
        <taxon>Autobranchia</taxon>
        <taxon>Heteroconchia</taxon>
        <taxon>Euheterodonta</taxon>
        <taxon>Imparidentia</taxon>
        <taxon>Neoheterodontei</taxon>
        <taxon>Myida</taxon>
        <taxon>Dreissenoidea</taxon>
        <taxon>Dreissenidae</taxon>
        <taxon>Dreissena</taxon>
    </lineage>
</organism>
<feature type="region of interest" description="Disordered" evidence="1">
    <location>
        <begin position="1"/>
        <end position="82"/>
    </location>
</feature>
<feature type="compositionally biased region" description="Basic residues" evidence="1">
    <location>
        <begin position="1"/>
        <end position="12"/>
    </location>
</feature>
<reference evidence="2" key="2">
    <citation type="submission" date="2020-11" db="EMBL/GenBank/DDBJ databases">
        <authorList>
            <person name="McCartney M.A."/>
            <person name="Auch B."/>
            <person name="Kono T."/>
            <person name="Mallez S."/>
            <person name="Becker A."/>
            <person name="Gohl D.M."/>
            <person name="Silverstein K.A.T."/>
            <person name="Koren S."/>
            <person name="Bechman K.B."/>
            <person name="Herman A."/>
            <person name="Abrahante J.E."/>
            <person name="Garbe J."/>
        </authorList>
    </citation>
    <scope>NUCLEOTIDE SEQUENCE</scope>
    <source>
        <strain evidence="2">Duluth1</strain>
        <tissue evidence="2">Whole animal</tissue>
    </source>
</reference>
<gene>
    <name evidence="2" type="ORF">DPMN_105897</name>
</gene>
<comment type="caution">
    <text evidence="2">The sequence shown here is derived from an EMBL/GenBank/DDBJ whole genome shotgun (WGS) entry which is preliminary data.</text>
</comment>
<keyword evidence="3" id="KW-1185">Reference proteome</keyword>
<dbReference type="EMBL" id="JAIWYP010000004">
    <property type="protein sequence ID" value="KAH3832605.1"/>
    <property type="molecule type" value="Genomic_DNA"/>
</dbReference>
<proteinExistence type="predicted"/>
<name>A0A9D4QJ59_DREPO</name>
<accession>A0A9D4QJ59</accession>
<evidence type="ECO:0000256" key="1">
    <source>
        <dbReference type="SAM" id="MobiDB-lite"/>
    </source>
</evidence>
<dbReference type="Proteomes" id="UP000828390">
    <property type="component" value="Unassembled WGS sequence"/>
</dbReference>
<feature type="compositionally biased region" description="Polar residues" evidence="1">
    <location>
        <begin position="71"/>
        <end position="82"/>
    </location>
</feature>
<evidence type="ECO:0000313" key="3">
    <source>
        <dbReference type="Proteomes" id="UP000828390"/>
    </source>
</evidence>
<protein>
    <submittedName>
        <fullName evidence="2">Uncharacterized protein</fullName>
    </submittedName>
</protein>